<reference evidence="11 12" key="1">
    <citation type="submission" date="2006-03" db="EMBL/GenBank/DDBJ databases">
        <title>Complete sequence of Shewanella denitrificans OS217.</title>
        <authorList>
            <consortium name="US DOE Joint Genome Institute"/>
            <person name="Copeland A."/>
            <person name="Lucas S."/>
            <person name="Lapidus A."/>
            <person name="Barry K."/>
            <person name="Detter J.C."/>
            <person name="Glavina del Rio T."/>
            <person name="Hammon N."/>
            <person name="Israni S."/>
            <person name="Dalin E."/>
            <person name="Tice H."/>
            <person name="Pitluck S."/>
            <person name="Brettin T."/>
            <person name="Bruce D."/>
            <person name="Han C."/>
            <person name="Tapia R."/>
            <person name="Gilna P."/>
            <person name="Kiss H."/>
            <person name="Schmutz J."/>
            <person name="Larimer F."/>
            <person name="Land M."/>
            <person name="Hauser L."/>
            <person name="Kyrpides N."/>
            <person name="Lykidis A."/>
            <person name="Richardson P."/>
        </authorList>
    </citation>
    <scope>NUCLEOTIDE SEQUENCE [LARGE SCALE GENOMIC DNA]</scope>
    <source>
        <strain evidence="12">OS217 / ATCC BAA-1090 / DSM 15013</strain>
    </source>
</reference>
<dbReference type="KEGG" id="sdn:Sden_3466"/>
<evidence type="ECO:0000259" key="10">
    <source>
        <dbReference type="Pfam" id="PF18113"/>
    </source>
</evidence>
<dbReference type="SUPFAM" id="SSF51905">
    <property type="entry name" value="FAD/NAD(P)-binding domain"/>
    <property type="match status" value="1"/>
</dbReference>
<evidence type="ECO:0000256" key="8">
    <source>
        <dbReference type="ARBA" id="ARBA00023027"/>
    </source>
</evidence>
<evidence type="ECO:0000256" key="2">
    <source>
        <dbReference type="ARBA" id="ARBA00004496"/>
    </source>
</evidence>
<dbReference type="Pfam" id="PF07992">
    <property type="entry name" value="Pyr_redox_2"/>
    <property type="match status" value="1"/>
</dbReference>
<dbReference type="Proteomes" id="UP000001982">
    <property type="component" value="Chromosome"/>
</dbReference>
<dbReference type="InterPro" id="IPR023753">
    <property type="entry name" value="FAD/NAD-binding_dom"/>
</dbReference>
<dbReference type="EMBL" id="CP000302">
    <property type="protein sequence ID" value="ABE56741.1"/>
    <property type="molecule type" value="Genomic_DNA"/>
</dbReference>
<evidence type="ECO:0000256" key="7">
    <source>
        <dbReference type="ARBA" id="ARBA00023002"/>
    </source>
</evidence>
<dbReference type="RefSeq" id="WP_011497882.1">
    <property type="nucleotide sequence ID" value="NC_007954.1"/>
</dbReference>
<keyword evidence="8" id="KW-0520">NAD</keyword>
<dbReference type="PRINTS" id="PR00368">
    <property type="entry name" value="FADPNR"/>
</dbReference>
<evidence type="ECO:0000256" key="1">
    <source>
        <dbReference type="ARBA" id="ARBA00001974"/>
    </source>
</evidence>
<dbReference type="Pfam" id="PF18113">
    <property type="entry name" value="Rbx_binding"/>
    <property type="match status" value="1"/>
</dbReference>
<dbReference type="Gene3D" id="3.30.390.120">
    <property type="match status" value="1"/>
</dbReference>
<gene>
    <name evidence="11" type="ordered locus">Sden_3466</name>
</gene>
<proteinExistence type="inferred from homology"/>
<evidence type="ECO:0000259" key="9">
    <source>
        <dbReference type="Pfam" id="PF07992"/>
    </source>
</evidence>
<name>Q12II5_SHEDO</name>
<protein>
    <submittedName>
        <fullName evidence="11">FAD-dependent pyridine nucleotide-disulphide oxidoreductase</fullName>
    </submittedName>
</protein>
<dbReference type="InterPro" id="IPR041364">
    <property type="entry name" value="Rbx-bd"/>
</dbReference>
<organism evidence="11 12">
    <name type="scientific">Shewanella denitrificans (strain OS217 / ATCC BAA-1090 / DSM 15013)</name>
    <dbReference type="NCBI Taxonomy" id="318161"/>
    <lineage>
        <taxon>Bacteria</taxon>
        <taxon>Pseudomonadati</taxon>
        <taxon>Pseudomonadota</taxon>
        <taxon>Gammaproteobacteria</taxon>
        <taxon>Alteromonadales</taxon>
        <taxon>Shewanellaceae</taxon>
        <taxon>Shewanella</taxon>
    </lineage>
</organism>
<keyword evidence="4" id="KW-0963">Cytoplasm</keyword>
<keyword evidence="7" id="KW-0560">Oxidoreductase</keyword>
<dbReference type="eggNOG" id="COG1251">
    <property type="taxonomic scope" value="Bacteria"/>
</dbReference>
<feature type="domain" description="FAD/NAD(P)-binding" evidence="9">
    <location>
        <begin position="5"/>
        <end position="279"/>
    </location>
</feature>
<sequence length="385" mass="41852">MEFYLIVVGSGLAGYGLIEEIRHYSKDMSILILTEDDGHYYSKPALSTGFSQSLSADDLVDKTAAQMAEEFNIDIKSFTTVTELNPELNQLRVDGVTYNYKKLVLATGASPIRLSWPEDVNSMVFPINNRLEYQEFSHKLTGKNRVAVIGSGLVGAEYANDLAMAGKQVSVISMDERLLQRLVPCQISDALQTRLGDLGVRFEFDSKVIAGHLNTEQELELTLSNGQQLKVDIILSAVGLSPNLHLAAEAGIATGHGIKVDLSLQTSAKNVYALGDCAEIQGLVRMYLIPLNLSIKALARTLTAADELPVKVSFGAMPVLVKTPSCGIVCVPPPSELKGQWRVAGEAPHLQAEFVDEEGKLSGFALSGKKLLQRMTMLRQLTGNQ</sequence>
<evidence type="ECO:0000313" key="12">
    <source>
        <dbReference type="Proteomes" id="UP000001982"/>
    </source>
</evidence>
<feature type="domain" description="Rubredoxin binding" evidence="10">
    <location>
        <begin position="312"/>
        <end position="381"/>
    </location>
</feature>
<dbReference type="PANTHER" id="PTHR43429">
    <property type="entry name" value="PYRIDINE NUCLEOTIDE-DISULFIDE OXIDOREDUCTASE DOMAIN-CONTAINING"/>
    <property type="match status" value="1"/>
</dbReference>
<comment type="cofactor">
    <cofactor evidence="1">
        <name>FAD</name>
        <dbReference type="ChEBI" id="CHEBI:57692"/>
    </cofactor>
</comment>
<comment type="subcellular location">
    <subcellularLocation>
        <location evidence="2">Cytoplasm</location>
    </subcellularLocation>
</comment>
<keyword evidence="6" id="KW-0274">FAD</keyword>
<dbReference type="PRINTS" id="PR00411">
    <property type="entry name" value="PNDRDTASEI"/>
</dbReference>
<keyword evidence="5" id="KW-0285">Flavoprotein</keyword>
<dbReference type="Gene3D" id="3.50.50.60">
    <property type="entry name" value="FAD/NAD(P)-binding domain"/>
    <property type="match status" value="2"/>
</dbReference>
<dbReference type="InterPro" id="IPR050260">
    <property type="entry name" value="FAD-bd_OxRdtase"/>
</dbReference>
<evidence type="ECO:0000256" key="5">
    <source>
        <dbReference type="ARBA" id="ARBA00022630"/>
    </source>
</evidence>
<dbReference type="HOGENOM" id="CLU_003291_4_4_6"/>
<dbReference type="InterPro" id="IPR036188">
    <property type="entry name" value="FAD/NAD-bd_sf"/>
</dbReference>
<dbReference type="OrthoDB" id="9808980at2"/>
<comment type="similarity">
    <text evidence="3">Belongs to the FAD-dependent oxidoreductase family.</text>
</comment>
<dbReference type="GO" id="GO:0016491">
    <property type="term" value="F:oxidoreductase activity"/>
    <property type="evidence" value="ECO:0007669"/>
    <property type="project" value="UniProtKB-KW"/>
</dbReference>
<dbReference type="STRING" id="318161.Sden_3466"/>
<dbReference type="GO" id="GO:0005737">
    <property type="term" value="C:cytoplasm"/>
    <property type="evidence" value="ECO:0007669"/>
    <property type="project" value="UniProtKB-SubCell"/>
</dbReference>
<evidence type="ECO:0000256" key="4">
    <source>
        <dbReference type="ARBA" id="ARBA00022490"/>
    </source>
</evidence>
<dbReference type="PANTHER" id="PTHR43429:SF3">
    <property type="entry name" value="NITRITE REDUCTASE [NAD(P)H]"/>
    <property type="match status" value="1"/>
</dbReference>
<keyword evidence="12" id="KW-1185">Reference proteome</keyword>
<evidence type="ECO:0000313" key="11">
    <source>
        <dbReference type="EMBL" id="ABE56741.1"/>
    </source>
</evidence>
<evidence type="ECO:0000256" key="6">
    <source>
        <dbReference type="ARBA" id="ARBA00022827"/>
    </source>
</evidence>
<accession>Q12II5</accession>
<evidence type="ECO:0000256" key="3">
    <source>
        <dbReference type="ARBA" id="ARBA00006442"/>
    </source>
</evidence>
<dbReference type="AlphaFoldDB" id="Q12II5"/>